<gene>
    <name evidence="4" type="ORF">IFM89_016022</name>
</gene>
<organism evidence="4 5">
    <name type="scientific">Coptis chinensis</name>
    <dbReference type="NCBI Taxonomy" id="261450"/>
    <lineage>
        <taxon>Eukaryota</taxon>
        <taxon>Viridiplantae</taxon>
        <taxon>Streptophyta</taxon>
        <taxon>Embryophyta</taxon>
        <taxon>Tracheophyta</taxon>
        <taxon>Spermatophyta</taxon>
        <taxon>Magnoliopsida</taxon>
        <taxon>Ranunculales</taxon>
        <taxon>Ranunculaceae</taxon>
        <taxon>Coptidoideae</taxon>
        <taxon>Coptis</taxon>
    </lineage>
</organism>
<protein>
    <submittedName>
        <fullName evidence="4">Uncharacterized protein</fullName>
    </submittedName>
</protein>
<keyword evidence="2" id="KW-0175">Coiled coil</keyword>
<feature type="region of interest" description="Disordered" evidence="3">
    <location>
        <begin position="110"/>
        <end position="135"/>
    </location>
</feature>
<comment type="similarity">
    <text evidence="1">Belongs to the WEB family.</text>
</comment>
<dbReference type="AlphaFoldDB" id="A0A835LMC6"/>
<evidence type="ECO:0000256" key="1">
    <source>
        <dbReference type="ARBA" id="ARBA00005485"/>
    </source>
</evidence>
<evidence type="ECO:0000256" key="3">
    <source>
        <dbReference type="SAM" id="MobiDB-lite"/>
    </source>
</evidence>
<reference evidence="4 5" key="1">
    <citation type="submission" date="2020-10" db="EMBL/GenBank/DDBJ databases">
        <title>The Coptis chinensis genome and diversification of protoberbering-type alkaloids.</title>
        <authorList>
            <person name="Wang B."/>
            <person name="Shu S."/>
            <person name="Song C."/>
            <person name="Liu Y."/>
        </authorList>
    </citation>
    <scope>NUCLEOTIDE SEQUENCE [LARGE SCALE GENOMIC DNA]</scope>
    <source>
        <strain evidence="4">HL-2020</strain>
        <tissue evidence="4">Leaf</tissue>
    </source>
</reference>
<proteinExistence type="inferred from homology"/>
<comment type="caution">
    <text evidence="4">The sequence shown here is derived from an EMBL/GenBank/DDBJ whole genome shotgun (WGS) entry which is preliminary data.</text>
</comment>
<evidence type="ECO:0000313" key="4">
    <source>
        <dbReference type="EMBL" id="KAF9592571.1"/>
    </source>
</evidence>
<dbReference type="EMBL" id="JADFTS010000008">
    <property type="protein sequence ID" value="KAF9592571.1"/>
    <property type="molecule type" value="Genomic_DNA"/>
</dbReference>
<dbReference type="Proteomes" id="UP000631114">
    <property type="component" value="Unassembled WGS sequence"/>
</dbReference>
<keyword evidence="5" id="KW-1185">Reference proteome</keyword>
<dbReference type="PANTHER" id="PTHR32054">
    <property type="entry name" value="HEAVY CHAIN, PUTATIVE, EXPRESSED-RELATED-RELATED"/>
    <property type="match status" value="1"/>
</dbReference>
<feature type="region of interest" description="Disordered" evidence="3">
    <location>
        <begin position="218"/>
        <end position="241"/>
    </location>
</feature>
<name>A0A835LMC6_9MAGN</name>
<feature type="compositionally biased region" description="Polar residues" evidence="3">
    <location>
        <begin position="117"/>
        <end position="129"/>
    </location>
</feature>
<dbReference type="GO" id="GO:0009903">
    <property type="term" value="P:chloroplast avoidance movement"/>
    <property type="evidence" value="ECO:0007669"/>
    <property type="project" value="TreeGrafter"/>
</dbReference>
<dbReference type="PANTHER" id="PTHR32054:SF2">
    <property type="entry name" value="PROTEIN PLASTID MOVEMENT IMPAIRED 2"/>
    <property type="match status" value="1"/>
</dbReference>
<evidence type="ECO:0000313" key="5">
    <source>
        <dbReference type="Proteomes" id="UP000631114"/>
    </source>
</evidence>
<dbReference type="GO" id="GO:0009904">
    <property type="term" value="P:chloroplast accumulation movement"/>
    <property type="evidence" value="ECO:0007669"/>
    <property type="project" value="TreeGrafter"/>
</dbReference>
<accession>A0A835LMC6</accession>
<dbReference type="GO" id="GO:0005829">
    <property type="term" value="C:cytosol"/>
    <property type="evidence" value="ECO:0007669"/>
    <property type="project" value="TreeGrafter"/>
</dbReference>
<evidence type="ECO:0000256" key="2">
    <source>
        <dbReference type="ARBA" id="ARBA00023054"/>
    </source>
</evidence>
<sequence>MAKKDIRQYSEDIKVAEDMRFQAESELFSANKTVKDLNRRIEESKFRARTRKKELETLKRPERIEGGRALAVAEGENYQYAQVMRELESVKQDLSKLKLDMACLLENKSRVEKETEASTSRLRSHSNSIEGLKQEIEEANEEQVLVELARMEAVKEFEAIEAEREAKETKFTSTMEKTRKKIKELMRDIDRTKELEAKLAKTAYDADVLQNELRPVRAMSGSFSSERNETSWESAKGKQRT</sequence>
<dbReference type="OrthoDB" id="685331at2759"/>